<feature type="region of interest" description="Disordered" evidence="1">
    <location>
        <begin position="149"/>
        <end position="168"/>
    </location>
</feature>
<dbReference type="EMBL" id="CAFBOR010000020">
    <property type="protein sequence ID" value="CAB4979210.1"/>
    <property type="molecule type" value="Genomic_DNA"/>
</dbReference>
<evidence type="ECO:0000313" key="4">
    <source>
        <dbReference type="EMBL" id="CAB4979210.1"/>
    </source>
</evidence>
<name>A0A6J7QQY2_9ZZZZ</name>
<feature type="domain" description="SnoaL-like" evidence="2">
    <location>
        <begin position="10"/>
        <end position="132"/>
    </location>
</feature>
<dbReference type="Gene3D" id="3.10.450.50">
    <property type="match status" value="1"/>
</dbReference>
<dbReference type="SUPFAM" id="SSF54427">
    <property type="entry name" value="NTF2-like"/>
    <property type="match status" value="1"/>
</dbReference>
<organism evidence="5">
    <name type="scientific">freshwater metagenome</name>
    <dbReference type="NCBI Taxonomy" id="449393"/>
    <lineage>
        <taxon>unclassified sequences</taxon>
        <taxon>metagenomes</taxon>
        <taxon>ecological metagenomes</taxon>
    </lineage>
</organism>
<dbReference type="CDD" id="cd00531">
    <property type="entry name" value="NTF2_like"/>
    <property type="match status" value="1"/>
</dbReference>
<dbReference type="Pfam" id="PF13577">
    <property type="entry name" value="SnoaL_4"/>
    <property type="match status" value="1"/>
</dbReference>
<dbReference type="InterPro" id="IPR032710">
    <property type="entry name" value="NTF2-like_dom_sf"/>
</dbReference>
<sequence>MLTPMTPDDLVEYEQIKRLKYAYFRCIDLKLWDEIETLFVEDAECAYSAGAYSYQGRDAIVGFFRKAMDRETFLSSHKVHHPEIELTSATTARATWALEDTVVDTLWNLRITGASFYEDDYVKVDGSWKFKKTGYKRVFEELEPRSPDTQLTASWWGTGGRSSLPAPE</sequence>
<reference evidence="5" key="1">
    <citation type="submission" date="2020-05" db="EMBL/GenBank/DDBJ databases">
        <authorList>
            <person name="Chiriac C."/>
            <person name="Salcher M."/>
            <person name="Ghai R."/>
            <person name="Kavagutti S V."/>
        </authorList>
    </citation>
    <scope>NUCLEOTIDE SEQUENCE</scope>
</reference>
<dbReference type="InterPro" id="IPR037401">
    <property type="entry name" value="SnoaL-like"/>
</dbReference>
<proteinExistence type="predicted"/>
<evidence type="ECO:0000313" key="3">
    <source>
        <dbReference type="EMBL" id="CAB4792214.1"/>
    </source>
</evidence>
<dbReference type="AlphaFoldDB" id="A0A6J7QQY2"/>
<accession>A0A6J7QQY2</accession>
<evidence type="ECO:0000313" key="5">
    <source>
        <dbReference type="EMBL" id="CAB5020067.1"/>
    </source>
</evidence>
<gene>
    <name evidence="3" type="ORF">UFOPK2925_01562</name>
    <name evidence="4" type="ORF">UFOPK3974_00258</name>
    <name evidence="5" type="ORF">UFOPK4071_01172</name>
</gene>
<evidence type="ECO:0000256" key="1">
    <source>
        <dbReference type="SAM" id="MobiDB-lite"/>
    </source>
</evidence>
<dbReference type="EMBL" id="CAFBPF010000162">
    <property type="protein sequence ID" value="CAB5020067.1"/>
    <property type="molecule type" value="Genomic_DNA"/>
</dbReference>
<evidence type="ECO:0000259" key="2">
    <source>
        <dbReference type="Pfam" id="PF13577"/>
    </source>
</evidence>
<protein>
    <submittedName>
        <fullName evidence="5">Unannotated protein</fullName>
    </submittedName>
</protein>
<dbReference type="EMBL" id="CAEZZU010000298">
    <property type="protein sequence ID" value="CAB4792214.1"/>
    <property type="molecule type" value="Genomic_DNA"/>
</dbReference>